<evidence type="ECO:0000259" key="3">
    <source>
        <dbReference type="Pfam" id="PF02525"/>
    </source>
</evidence>
<dbReference type="InterPro" id="IPR051545">
    <property type="entry name" value="NAD(P)H_dehydrogenase_qn"/>
</dbReference>
<dbReference type="GO" id="GO:0003955">
    <property type="term" value="F:NAD(P)H dehydrogenase (quinone) activity"/>
    <property type="evidence" value="ECO:0007669"/>
    <property type="project" value="TreeGrafter"/>
</dbReference>
<proteinExistence type="inferred from homology"/>
<gene>
    <name evidence="4" type="ORF">SAMN05444391_0195</name>
</gene>
<evidence type="ECO:0000313" key="4">
    <source>
        <dbReference type="EMBL" id="SHK18322.1"/>
    </source>
</evidence>
<name>A0A1M6QDK2_9AQUI</name>
<dbReference type="SUPFAM" id="SSF52218">
    <property type="entry name" value="Flavoproteins"/>
    <property type="match status" value="1"/>
</dbReference>
<dbReference type="OrthoDB" id="9805976at2"/>
<evidence type="ECO:0000256" key="1">
    <source>
        <dbReference type="ARBA" id="ARBA00006252"/>
    </source>
</evidence>
<keyword evidence="5" id="KW-1185">Reference proteome</keyword>
<dbReference type="PANTHER" id="PTHR10204">
    <property type="entry name" value="NAD P H OXIDOREDUCTASE-RELATED"/>
    <property type="match status" value="1"/>
</dbReference>
<evidence type="ECO:0000256" key="2">
    <source>
        <dbReference type="ARBA" id="ARBA00023002"/>
    </source>
</evidence>
<dbReference type="RefSeq" id="WP_079653391.1">
    <property type="nucleotide sequence ID" value="NZ_LT670846.1"/>
</dbReference>
<dbReference type="InterPro" id="IPR003680">
    <property type="entry name" value="Flavodoxin_fold"/>
</dbReference>
<sequence>MKALVIYAHPNPKSFNHAILERVQKTLESLGVEYMVRDLYSVGFNPVLSAEDFISLQQGKVLEDVKREQDYIRSSDFLIFIFPMWWYSFPAILKGYIDRVFSYGFAYEERDSGLVGLLGDKKALFFVTLGGSQEDYKDFAQCLKQTFSATLGFCGVDVKGVEFFYSVPYVSDEERKGYLNKVEEVLKNLLK</sequence>
<dbReference type="InterPro" id="IPR029039">
    <property type="entry name" value="Flavoprotein-like_sf"/>
</dbReference>
<protein>
    <submittedName>
        <fullName evidence="4">NAD(P)H dehydrogenase (Quinone)</fullName>
    </submittedName>
</protein>
<dbReference type="STRING" id="381751.SAMN05444391_0195"/>
<reference evidence="4 5" key="1">
    <citation type="submission" date="2016-11" db="EMBL/GenBank/DDBJ databases">
        <authorList>
            <person name="Jaros S."/>
            <person name="Januszkiewicz K."/>
            <person name="Wedrychowicz H."/>
        </authorList>
    </citation>
    <scope>NUCLEOTIDE SEQUENCE [LARGE SCALE GENOMIC DNA]</scope>
    <source>
        <strain evidence="4 5">DSM 19557</strain>
    </source>
</reference>
<dbReference type="GO" id="GO:0005829">
    <property type="term" value="C:cytosol"/>
    <property type="evidence" value="ECO:0007669"/>
    <property type="project" value="TreeGrafter"/>
</dbReference>
<dbReference type="PANTHER" id="PTHR10204:SF34">
    <property type="entry name" value="NAD(P)H DEHYDROGENASE [QUINONE] 1 ISOFORM 1"/>
    <property type="match status" value="1"/>
</dbReference>
<accession>A0A1M6QDK2</accession>
<dbReference type="Pfam" id="PF02525">
    <property type="entry name" value="Flavodoxin_2"/>
    <property type="match status" value="1"/>
</dbReference>
<dbReference type="Proteomes" id="UP000189810">
    <property type="component" value="Chromosome I"/>
</dbReference>
<dbReference type="AlphaFoldDB" id="A0A1M6QDK2"/>
<dbReference type="Gene3D" id="3.40.50.360">
    <property type="match status" value="1"/>
</dbReference>
<keyword evidence="2" id="KW-0560">Oxidoreductase</keyword>
<dbReference type="EMBL" id="LT670846">
    <property type="protein sequence ID" value="SHK18322.1"/>
    <property type="molecule type" value="Genomic_DNA"/>
</dbReference>
<comment type="similarity">
    <text evidence="1">Belongs to the NAD(P)H dehydrogenase (quinone) family.</text>
</comment>
<evidence type="ECO:0000313" key="5">
    <source>
        <dbReference type="Proteomes" id="UP000189810"/>
    </source>
</evidence>
<feature type="domain" description="Flavodoxin-like fold" evidence="3">
    <location>
        <begin position="1"/>
        <end position="184"/>
    </location>
</feature>
<organism evidence="4 5">
    <name type="scientific">Thermocrinis minervae</name>
    <dbReference type="NCBI Taxonomy" id="381751"/>
    <lineage>
        <taxon>Bacteria</taxon>
        <taxon>Pseudomonadati</taxon>
        <taxon>Aquificota</taxon>
        <taxon>Aquificia</taxon>
        <taxon>Aquificales</taxon>
        <taxon>Aquificaceae</taxon>
        <taxon>Thermocrinis</taxon>
    </lineage>
</organism>